<feature type="domain" description="SusD-like N-terminal" evidence="7">
    <location>
        <begin position="32"/>
        <end position="205"/>
    </location>
</feature>
<comment type="subcellular location">
    <subcellularLocation>
        <location evidence="1">Cell outer membrane</location>
    </subcellularLocation>
</comment>
<evidence type="ECO:0000259" key="6">
    <source>
        <dbReference type="Pfam" id="PF07980"/>
    </source>
</evidence>
<dbReference type="InterPro" id="IPR033985">
    <property type="entry name" value="SusD-like_N"/>
</dbReference>
<dbReference type="Proteomes" id="UP001258315">
    <property type="component" value="Unassembled WGS sequence"/>
</dbReference>
<evidence type="ECO:0000259" key="7">
    <source>
        <dbReference type="Pfam" id="PF14322"/>
    </source>
</evidence>
<evidence type="ECO:0000256" key="4">
    <source>
        <dbReference type="ARBA" id="ARBA00023136"/>
    </source>
</evidence>
<accession>A0ABU3GQD9</accession>
<evidence type="ECO:0000256" key="3">
    <source>
        <dbReference type="ARBA" id="ARBA00022729"/>
    </source>
</evidence>
<dbReference type="PROSITE" id="PS51257">
    <property type="entry name" value="PROKAR_LIPOPROTEIN"/>
    <property type="match status" value="1"/>
</dbReference>
<dbReference type="InterPro" id="IPR011990">
    <property type="entry name" value="TPR-like_helical_dom_sf"/>
</dbReference>
<feature type="domain" description="RagB/SusD" evidence="6">
    <location>
        <begin position="336"/>
        <end position="589"/>
    </location>
</feature>
<dbReference type="RefSeq" id="WP_311948058.1">
    <property type="nucleotide sequence ID" value="NZ_JAVLVU010000001.1"/>
</dbReference>
<keyword evidence="3" id="KW-0732">Signal</keyword>
<evidence type="ECO:0000313" key="8">
    <source>
        <dbReference type="EMBL" id="MDT3402000.1"/>
    </source>
</evidence>
<gene>
    <name evidence="8" type="ORF">QE417_001072</name>
</gene>
<dbReference type="Pfam" id="PF14322">
    <property type="entry name" value="SusD-like_3"/>
    <property type="match status" value="1"/>
</dbReference>
<dbReference type="Pfam" id="PF07980">
    <property type="entry name" value="SusD_RagB"/>
    <property type="match status" value="1"/>
</dbReference>
<keyword evidence="9" id="KW-1185">Reference proteome</keyword>
<comment type="similarity">
    <text evidence="2">Belongs to the SusD family.</text>
</comment>
<evidence type="ECO:0000256" key="1">
    <source>
        <dbReference type="ARBA" id="ARBA00004442"/>
    </source>
</evidence>
<evidence type="ECO:0000256" key="2">
    <source>
        <dbReference type="ARBA" id="ARBA00006275"/>
    </source>
</evidence>
<dbReference type="InterPro" id="IPR012944">
    <property type="entry name" value="SusD_RagB_dom"/>
</dbReference>
<evidence type="ECO:0008006" key="10">
    <source>
        <dbReference type="Google" id="ProtNLM"/>
    </source>
</evidence>
<dbReference type="Gene3D" id="1.25.40.390">
    <property type="match status" value="1"/>
</dbReference>
<organism evidence="8 9">
    <name type="scientific">Mucilaginibacter terrae</name>
    <dbReference type="NCBI Taxonomy" id="1955052"/>
    <lineage>
        <taxon>Bacteria</taxon>
        <taxon>Pseudomonadati</taxon>
        <taxon>Bacteroidota</taxon>
        <taxon>Sphingobacteriia</taxon>
        <taxon>Sphingobacteriales</taxon>
        <taxon>Sphingobacteriaceae</taxon>
        <taxon>Mucilaginibacter</taxon>
    </lineage>
</organism>
<sequence length="590" mass="66494">MKLKIITFGLALLSMASCKKILDPEPENLKTLDQMYNDANFAQGFLMNAYRTIPTYYDNSDYATDDAVTNLLNNTYLQIATGSWTASNNPTSVWNQSYEGTQYINLFLENSNKVKWAADPEASKLFNLRMRGEAFGLRALYLYFLLRNHGGIASNGQLTGVPILTEYQSGQANYNIPRASFDACVKQIHKDLDSAELYLPVEYNDIATGVAVPDRFKPYTQNRETYNRVMGQTARLLFNGLIAKAFRARVALLAASPAFQNSSNTTTWANAADYAGAVIDYKGGVNGLPANGWTYFTNTAEIDAVGSGVNPPEMLWRENIVTNDGTQEGLHFPPTLFGSGNMNPTQNLVDAFPMANGYPINHVSANYNAAAPYANRDPRFARYIIYDGSTAGVSNAVIRTGSLSGTDNGINTRSTSTRTGYYMKKRLRMDVNRNPNSLTGKNHYNPRIRYTEMYLDYAEAANEAYGPSGTGTRSYSAYDVIKAIRKRSLNLNTDPYLEECRADQVKMRELIRNERRIELCFESFRFWDLRRWKVDLPKLNEITRGLDVNAGVYTPFNVETRNYQSYMYYGPIPNSEVLKYNQLIQNQGWR</sequence>
<keyword evidence="5" id="KW-0998">Cell outer membrane</keyword>
<evidence type="ECO:0000256" key="5">
    <source>
        <dbReference type="ARBA" id="ARBA00023237"/>
    </source>
</evidence>
<comment type="caution">
    <text evidence="8">The sequence shown here is derived from an EMBL/GenBank/DDBJ whole genome shotgun (WGS) entry which is preliminary data.</text>
</comment>
<keyword evidence="4" id="KW-0472">Membrane</keyword>
<reference evidence="9" key="1">
    <citation type="submission" date="2023-07" db="EMBL/GenBank/DDBJ databases">
        <title>Functional and genomic diversity of the sorghum phyllosphere microbiome.</title>
        <authorList>
            <person name="Shade A."/>
        </authorList>
    </citation>
    <scope>NUCLEOTIDE SEQUENCE [LARGE SCALE GENOMIC DNA]</scope>
    <source>
        <strain evidence="9">SORGH_AS_0422</strain>
    </source>
</reference>
<name>A0ABU3GQD9_9SPHI</name>
<evidence type="ECO:0000313" key="9">
    <source>
        <dbReference type="Proteomes" id="UP001258315"/>
    </source>
</evidence>
<dbReference type="EMBL" id="JAVLVU010000001">
    <property type="protein sequence ID" value="MDT3402000.1"/>
    <property type="molecule type" value="Genomic_DNA"/>
</dbReference>
<proteinExistence type="inferred from homology"/>
<protein>
    <recommendedName>
        <fullName evidence="10">RagB/SusD family nutrient uptake outer membrane protein</fullName>
    </recommendedName>
</protein>
<dbReference type="SUPFAM" id="SSF48452">
    <property type="entry name" value="TPR-like"/>
    <property type="match status" value="1"/>
</dbReference>